<evidence type="ECO:0000256" key="8">
    <source>
        <dbReference type="ARBA" id="ARBA00023211"/>
    </source>
</evidence>
<evidence type="ECO:0000256" key="3">
    <source>
        <dbReference type="ARBA" id="ARBA00022723"/>
    </source>
</evidence>
<evidence type="ECO:0000256" key="1">
    <source>
        <dbReference type="ARBA" id="ARBA00001936"/>
    </source>
</evidence>
<dbReference type="EC" id="3.6.1.73" evidence="9"/>
<dbReference type="InterPro" id="IPR026533">
    <property type="entry name" value="NTPase/PRRC1"/>
</dbReference>
<reference evidence="13" key="1">
    <citation type="journal article" date="2005" name="Environ. Microbiol.">
        <title>Genetic and functional properties of uncultivated thermophilic crenarchaeotes from a subsurface gold mine as revealed by analysis of genome fragments.</title>
        <authorList>
            <person name="Nunoura T."/>
            <person name="Hirayama H."/>
            <person name="Takami H."/>
            <person name="Oida H."/>
            <person name="Nishi S."/>
            <person name="Shimamura S."/>
            <person name="Suzuki Y."/>
            <person name="Inagaki F."/>
            <person name="Takai K."/>
            <person name="Nealson K.H."/>
            <person name="Horikoshi K."/>
        </authorList>
    </citation>
    <scope>NUCLEOTIDE SEQUENCE</scope>
</reference>
<dbReference type="PANTHER" id="PTHR34699:SF2">
    <property type="entry name" value="NON-CANONICAL PURINE NTP PHOSPHATASE_PRRC1 DOMAIN-CONTAINING PROTEIN"/>
    <property type="match status" value="1"/>
</dbReference>
<gene>
    <name evidence="13" type="ORF">HGMM_OP3C287</name>
</gene>
<dbReference type="GO" id="GO:0046872">
    <property type="term" value="F:metal ion binding"/>
    <property type="evidence" value="ECO:0007669"/>
    <property type="project" value="UniProtKB-KW"/>
</dbReference>
<dbReference type="InterPro" id="IPR050299">
    <property type="entry name" value="YjjX_NTPase"/>
</dbReference>
<evidence type="ECO:0000313" key="13">
    <source>
        <dbReference type="EMBL" id="BAL59132.1"/>
    </source>
</evidence>
<dbReference type="InterPro" id="IPR029001">
    <property type="entry name" value="ITPase-like_fam"/>
</dbReference>
<name>H5SSJ6_ACEAU</name>
<dbReference type="Pfam" id="PF01931">
    <property type="entry name" value="NTPase_I-T"/>
    <property type="match status" value="1"/>
</dbReference>
<accession>H5SSJ6</accession>
<keyword evidence="3" id="KW-0479">Metal-binding</keyword>
<dbReference type="EMBL" id="AP011802">
    <property type="protein sequence ID" value="BAL59132.1"/>
    <property type="molecule type" value="Genomic_DNA"/>
</dbReference>
<comment type="catalytic activity">
    <reaction evidence="11">
        <text>XTP + H2O = XDP + phosphate + H(+)</text>
        <dbReference type="Rhea" id="RHEA:28406"/>
        <dbReference type="ChEBI" id="CHEBI:15377"/>
        <dbReference type="ChEBI" id="CHEBI:15378"/>
        <dbReference type="ChEBI" id="CHEBI:43474"/>
        <dbReference type="ChEBI" id="CHEBI:59884"/>
        <dbReference type="ChEBI" id="CHEBI:61314"/>
        <dbReference type="EC" id="3.6.1.73"/>
    </reaction>
</comment>
<comment type="catalytic activity">
    <reaction evidence="10">
        <text>ITP + H2O = IDP + phosphate + H(+)</text>
        <dbReference type="Rhea" id="RHEA:28330"/>
        <dbReference type="ChEBI" id="CHEBI:15377"/>
        <dbReference type="ChEBI" id="CHEBI:15378"/>
        <dbReference type="ChEBI" id="CHEBI:43474"/>
        <dbReference type="ChEBI" id="CHEBI:58280"/>
        <dbReference type="ChEBI" id="CHEBI:61402"/>
        <dbReference type="EC" id="3.6.1.73"/>
    </reaction>
</comment>
<evidence type="ECO:0000256" key="2">
    <source>
        <dbReference type="ARBA" id="ARBA00001946"/>
    </source>
</evidence>
<keyword evidence="4" id="KW-0547">Nucleotide-binding</keyword>
<dbReference type="PANTHER" id="PTHR34699">
    <property type="match status" value="1"/>
</dbReference>
<evidence type="ECO:0000256" key="9">
    <source>
        <dbReference type="ARBA" id="ARBA00038901"/>
    </source>
</evidence>
<keyword evidence="7" id="KW-0546">Nucleotide metabolism</keyword>
<evidence type="ECO:0000256" key="4">
    <source>
        <dbReference type="ARBA" id="ARBA00022741"/>
    </source>
</evidence>
<proteinExistence type="predicted"/>
<organism evidence="13">
    <name type="scientific">Acetithermum autotrophicum</name>
    <dbReference type="NCBI Taxonomy" id="1446466"/>
    <lineage>
        <taxon>Bacteria</taxon>
        <taxon>Candidatus Bipolaricaulota</taxon>
        <taxon>Candidatus Acetithermum</taxon>
    </lineage>
</organism>
<comment type="cofactor">
    <cofactor evidence="1">
        <name>Mn(2+)</name>
        <dbReference type="ChEBI" id="CHEBI:29035"/>
    </cofactor>
</comment>
<evidence type="ECO:0000259" key="12">
    <source>
        <dbReference type="Pfam" id="PF01931"/>
    </source>
</evidence>
<keyword evidence="6" id="KW-0460">Magnesium</keyword>
<dbReference type="GO" id="GO:0009117">
    <property type="term" value="P:nucleotide metabolic process"/>
    <property type="evidence" value="ECO:0007669"/>
    <property type="project" value="UniProtKB-KW"/>
</dbReference>
<dbReference type="SUPFAM" id="SSF52972">
    <property type="entry name" value="ITPase-like"/>
    <property type="match status" value="1"/>
</dbReference>
<evidence type="ECO:0000256" key="7">
    <source>
        <dbReference type="ARBA" id="ARBA00023080"/>
    </source>
</evidence>
<dbReference type="Gene3D" id="3.90.950.10">
    <property type="match status" value="1"/>
</dbReference>
<keyword evidence="8" id="KW-0464">Manganese</keyword>
<keyword evidence="5" id="KW-0378">Hydrolase</keyword>
<dbReference type="GO" id="GO:0000166">
    <property type="term" value="F:nucleotide binding"/>
    <property type="evidence" value="ECO:0007669"/>
    <property type="project" value="UniProtKB-KW"/>
</dbReference>
<reference evidence="13" key="2">
    <citation type="journal article" date="2012" name="PLoS ONE">
        <title>A Deeply Branching Thermophilic Bacterium with an Ancient Acetyl-CoA Pathway Dominates a Subsurface Ecosystem.</title>
        <authorList>
            <person name="Takami H."/>
            <person name="Noguchi H."/>
            <person name="Takaki Y."/>
            <person name="Uchiyama I."/>
            <person name="Toyoda A."/>
            <person name="Nishi S."/>
            <person name="Chee G.-J."/>
            <person name="Arai W."/>
            <person name="Nunoura T."/>
            <person name="Itoh T."/>
            <person name="Hattori M."/>
            <person name="Takai K."/>
        </authorList>
    </citation>
    <scope>NUCLEOTIDE SEQUENCE</scope>
</reference>
<evidence type="ECO:0000256" key="11">
    <source>
        <dbReference type="ARBA" id="ARBA00048781"/>
    </source>
</evidence>
<dbReference type="GO" id="GO:0006772">
    <property type="term" value="P:thiamine metabolic process"/>
    <property type="evidence" value="ECO:0007669"/>
    <property type="project" value="TreeGrafter"/>
</dbReference>
<evidence type="ECO:0000256" key="5">
    <source>
        <dbReference type="ARBA" id="ARBA00022801"/>
    </source>
</evidence>
<sequence length="122" mass="13146">MLRVNVGSNNPIKAQAVKNVFERALGPTEVRLVPVESGVPVQPFDDETAKGACERARRALLDADFGVGIEAGLIWHKALQLYFDVQFCAIVSRDGKITVGHGAGFVYPPKVITEVFSGPPRG</sequence>
<dbReference type="GO" id="GO:0103023">
    <property type="term" value="F:ITPase activity"/>
    <property type="evidence" value="ECO:0007669"/>
    <property type="project" value="UniProtKB-EC"/>
</dbReference>
<protein>
    <recommendedName>
        <fullName evidence="9">inosine/xanthosine triphosphatase</fullName>
        <ecNumber evidence="9">3.6.1.73</ecNumber>
    </recommendedName>
</protein>
<dbReference type="AlphaFoldDB" id="H5SSJ6"/>
<comment type="cofactor">
    <cofactor evidence="2">
        <name>Mg(2+)</name>
        <dbReference type="ChEBI" id="CHEBI:18420"/>
    </cofactor>
</comment>
<feature type="domain" description="Non-canonical purine NTP phosphatase/PRRC1" evidence="12">
    <location>
        <begin position="7"/>
        <end position="118"/>
    </location>
</feature>
<evidence type="ECO:0000256" key="10">
    <source>
        <dbReference type="ARBA" id="ARBA00048174"/>
    </source>
</evidence>
<evidence type="ECO:0000256" key="6">
    <source>
        <dbReference type="ARBA" id="ARBA00022842"/>
    </source>
</evidence>